<name>A0A5C6FDA2_9BACT</name>
<dbReference type="InterPro" id="IPR036514">
    <property type="entry name" value="SGNH_hydro_sf"/>
</dbReference>
<dbReference type="SUPFAM" id="SSF52266">
    <property type="entry name" value="SGNH hydrolase"/>
    <property type="match status" value="1"/>
</dbReference>
<sequence length="238" mass="25664">MIWQTSRLGIFATIVVVTATTAFVDDAGETADPSSRWMVVCFGDSITKRGYPSILGQMLDVETTNAGVAGNTSGEGLRRMQADVLSKNPDAVVVFFGTNDLRVDATKHVPPQQYEKNLEAIIDACRKQDAEVVLCTLPPIREEAFFKRHPRELYDAAGGLPVLVSAYQQAAIRVVAKHDVTLVDLQQILRGEPSWMSADGVHPSAEGNAIIAKHIARVIAPLIGRNPVDLTVSSANGS</sequence>
<dbReference type="OrthoDB" id="2513075at2"/>
<dbReference type="PANTHER" id="PTHR30383">
    <property type="entry name" value="THIOESTERASE 1/PROTEASE 1/LYSOPHOSPHOLIPASE L1"/>
    <property type="match status" value="1"/>
</dbReference>
<dbReference type="GO" id="GO:0004064">
    <property type="term" value="F:arylesterase activity"/>
    <property type="evidence" value="ECO:0007669"/>
    <property type="project" value="UniProtKB-EC"/>
</dbReference>
<keyword evidence="3" id="KW-1185">Reference proteome</keyword>
<reference evidence="2 3" key="1">
    <citation type="submission" date="2019-02" db="EMBL/GenBank/DDBJ databases">
        <title>Deep-cultivation of Planctomycetes and their phenomic and genomic characterization uncovers novel biology.</title>
        <authorList>
            <person name="Wiegand S."/>
            <person name="Jogler M."/>
            <person name="Boedeker C."/>
            <person name="Pinto D."/>
            <person name="Vollmers J."/>
            <person name="Rivas-Marin E."/>
            <person name="Kohn T."/>
            <person name="Peeters S.H."/>
            <person name="Heuer A."/>
            <person name="Rast P."/>
            <person name="Oberbeckmann S."/>
            <person name="Bunk B."/>
            <person name="Jeske O."/>
            <person name="Meyerdierks A."/>
            <person name="Storesund J.E."/>
            <person name="Kallscheuer N."/>
            <person name="Luecker S."/>
            <person name="Lage O.M."/>
            <person name="Pohl T."/>
            <person name="Merkel B.J."/>
            <person name="Hornburger P."/>
            <person name="Mueller R.-W."/>
            <person name="Bruemmer F."/>
            <person name="Labrenz M."/>
            <person name="Spormann A.M."/>
            <person name="Op Den Camp H."/>
            <person name="Overmann J."/>
            <person name="Amann R."/>
            <person name="Jetten M.S.M."/>
            <person name="Mascher T."/>
            <person name="Medema M.H."/>
            <person name="Devos D.P."/>
            <person name="Kaster A.-K."/>
            <person name="Ovreas L."/>
            <person name="Rohde M."/>
            <person name="Galperin M.Y."/>
            <person name="Jogler C."/>
        </authorList>
    </citation>
    <scope>NUCLEOTIDE SEQUENCE [LARGE SCALE GENOMIC DNA]</scope>
    <source>
        <strain evidence="2 3">Poly51</strain>
    </source>
</reference>
<evidence type="ECO:0000313" key="3">
    <source>
        <dbReference type="Proteomes" id="UP000318288"/>
    </source>
</evidence>
<evidence type="ECO:0000259" key="1">
    <source>
        <dbReference type="Pfam" id="PF13472"/>
    </source>
</evidence>
<gene>
    <name evidence="2" type="ORF">Poly51_15020</name>
</gene>
<dbReference type="EC" id="3.1.1.2" evidence="2"/>
<dbReference type="Pfam" id="PF13472">
    <property type="entry name" value="Lipase_GDSL_2"/>
    <property type="match status" value="1"/>
</dbReference>
<dbReference type="EMBL" id="SJPW01000002">
    <property type="protein sequence ID" value="TWU58722.1"/>
    <property type="molecule type" value="Genomic_DNA"/>
</dbReference>
<dbReference type="Proteomes" id="UP000318288">
    <property type="component" value="Unassembled WGS sequence"/>
</dbReference>
<proteinExistence type="predicted"/>
<protein>
    <submittedName>
        <fullName evidence="2">Arylesterase</fullName>
        <ecNumber evidence="2">3.1.1.2</ecNumber>
    </submittedName>
</protein>
<dbReference type="GO" id="GO:0004622">
    <property type="term" value="F:phosphatidylcholine lysophospholipase activity"/>
    <property type="evidence" value="ECO:0007669"/>
    <property type="project" value="TreeGrafter"/>
</dbReference>
<keyword evidence="2" id="KW-0378">Hydrolase</keyword>
<dbReference type="AlphaFoldDB" id="A0A5C6FDA2"/>
<dbReference type="RefSeq" id="WP_146455812.1">
    <property type="nucleotide sequence ID" value="NZ_SJPW01000002.1"/>
</dbReference>
<comment type="caution">
    <text evidence="2">The sequence shown here is derived from an EMBL/GenBank/DDBJ whole genome shotgun (WGS) entry which is preliminary data.</text>
</comment>
<organism evidence="2 3">
    <name type="scientific">Rubripirellula tenax</name>
    <dbReference type="NCBI Taxonomy" id="2528015"/>
    <lineage>
        <taxon>Bacteria</taxon>
        <taxon>Pseudomonadati</taxon>
        <taxon>Planctomycetota</taxon>
        <taxon>Planctomycetia</taxon>
        <taxon>Pirellulales</taxon>
        <taxon>Pirellulaceae</taxon>
        <taxon>Rubripirellula</taxon>
    </lineage>
</organism>
<dbReference type="InterPro" id="IPR051532">
    <property type="entry name" value="Ester_Hydrolysis_Enzymes"/>
</dbReference>
<feature type="domain" description="SGNH hydrolase-type esterase" evidence="1">
    <location>
        <begin position="41"/>
        <end position="210"/>
    </location>
</feature>
<dbReference type="InterPro" id="IPR013830">
    <property type="entry name" value="SGNH_hydro"/>
</dbReference>
<evidence type="ECO:0000313" key="2">
    <source>
        <dbReference type="EMBL" id="TWU58722.1"/>
    </source>
</evidence>
<accession>A0A5C6FDA2</accession>
<dbReference type="PANTHER" id="PTHR30383:SF5">
    <property type="entry name" value="SGNH HYDROLASE-TYPE ESTERASE DOMAIN-CONTAINING PROTEIN"/>
    <property type="match status" value="1"/>
</dbReference>
<dbReference type="Gene3D" id="3.40.50.1110">
    <property type="entry name" value="SGNH hydrolase"/>
    <property type="match status" value="1"/>
</dbReference>